<keyword evidence="6" id="KW-0472">Membrane</keyword>
<comment type="subcellular location">
    <subcellularLocation>
        <location evidence="1">Cytoplasm</location>
        <location evidence="1">Cytoskeleton</location>
    </subcellularLocation>
</comment>
<dbReference type="Pfam" id="PF00235">
    <property type="entry name" value="Profilin"/>
    <property type="match status" value="1"/>
</dbReference>
<reference evidence="7" key="1">
    <citation type="submission" date="2022-12" db="EMBL/GenBank/DDBJ databases">
        <title>Draft genome assemblies for two species of Escallonia (Escalloniales).</title>
        <authorList>
            <person name="Chanderbali A."/>
            <person name="Dervinis C."/>
            <person name="Anghel I."/>
            <person name="Soltis D."/>
            <person name="Soltis P."/>
            <person name="Zapata F."/>
        </authorList>
    </citation>
    <scope>NUCLEOTIDE SEQUENCE</scope>
    <source>
        <strain evidence="7">UCBG64.0493</strain>
        <tissue evidence="7">Leaf</tissue>
    </source>
</reference>
<dbReference type="PRINTS" id="PR00392">
    <property type="entry name" value="PROFILIN"/>
</dbReference>
<dbReference type="PROSITE" id="PS00414">
    <property type="entry name" value="PROFILIN"/>
    <property type="match status" value="1"/>
</dbReference>
<gene>
    <name evidence="7" type="ORF">RJ639_029070</name>
</gene>
<comment type="similarity">
    <text evidence="2">Belongs to the profilin family.</text>
</comment>
<evidence type="ECO:0000256" key="3">
    <source>
        <dbReference type="ARBA" id="ARBA00022490"/>
    </source>
</evidence>
<keyword evidence="6" id="KW-0812">Transmembrane</keyword>
<evidence type="ECO:0000313" key="7">
    <source>
        <dbReference type="EMBL" id="KAK3040960.1"/>
    </source>
</evidence>
<dbReference type="PRINTS" id="PR01640">
    <property type="entry name" value="PROFILINPLNT"/>
</dbReference>
<feature type="transmembrane region" description="Helical" evidence="6">
    <location>
        <begin position="54"/>
        <end position="72"/>
    </location>
</feature>
<evidence type="ECO:0000256" key="5">
    <source>
        <dbReference type="ARBA" id="ARBA00023212"/>
    </source>
</evidence>
<protein>
    <recommendedName>
        <fullName evidence="9">Profilin</fullName>
    </recommendedName>
</protein>
<keyword evidence="6" id="KW-1133">Transmembrane helix</keyword>
<name>A0AA88XEN0_9ASTE</name>
<evidence type="ECO:0000256" key="4">
    <source>
        <dbReference type="ARBA" id="ARBA00023203"/>
    </source>
</evidence>
<sequence>MSWQTYVDEHLMCDIEGNVLTSAAIIGHDGTVWAQSASFPQVGLMVELGSENVVVAHGLLLLLVEGVVFVNAKDTKSASLKCRQFDLDEYALLFVVQGGNFLNPTFRRKAQDLDIELLVDLFGKRFCGVLMMATSMESHLEIQGSCKVVFDLEGGSTLSRGDPWRRKLVNWCFMCKTDGESSKHLFP</sequence>
<evidence type="ECO:0000256" key="6">
    <source>
        <dbReference type="SAM" id="Phobius"/>
    </source>
</evidence>
<evidence type="ECO:0008006" key="9">
    <source>
        <dbReference type="Google" id="ProtNLM"/>
    </source>
</evidence>
<dbReference type="AlphaFoldDB" id="A0AA88XEN0"/>
<dbReference type="InterPro" id="IPR005455">
    <property type="entry name" value="PFN_euk"/>
</dbReference>
<evidence type="ECO:0000256" key="1">
    <source>
        <dbReference type="ARBA" id="ARBA00004245"/>
    </source>
</evidence>
<dbReference type="Gene3D" id="3.30.450.30">
    <property type="entry name" value="Dynein light chain 2a, cytoplasmic"/>
    <property type="match status" value="1"/>
</dbReference>
<organism evidence="7 8">
    <name type="scientific">Escallonia herrerae</name>
    <dbReference type="NCBI Taxonomy" id="1293975"/>
    <lineage>
        <taxon>Eukaryota</taxon>
        <taxon>Viridiplantae</taxon>
        <taxon>Streptophyta</taxon>
        <taxon>Embryophyta</taxon>
        <taxon>Tracheophyta</taxon>
        <taxon>Spermatophyta</taxon>
        <taxon>Magnoliopsida</taxon>
        <taxon>eudicotyledons</taxon>
        <taxon>Gunneridae</taxon>
        <taxon>Pentapetalae</taxon>
        <taxon>asterids</taxon>
        <taxon>campanulids</taxon>
        <taxon>Escalloniales</taxon>
        <taxon>Escalloniaceae</taxon>
        <taxon>Escallonia</taxon>
    </lineage>
</organism>
<keyword evidence="8" id="KW-1185">Reference proteome</keyword>
<keyword evidence="4" id="KW-0009">Actin-binding</keyword>
<accession>A0AA88XEN0</accession>
<keyword evidence="5" id="KW-0206">Cytoskeleton</keyword>
<dbReference type="Proteomes" id="UP001188597">
    <property type="component" value="Unassembled WGS sequence"/>
</dbReference>
<evidence type="ECO:0000313" key="8">
    <source>
        <dbReference type="Proteomes" id="UP001188597"/>
    </source>
</evidence>
<dbReference type="GO" id="GO:0003779">
    <property type="term" value="F:actin binding"/>
    <property type="evidence" value="ECO:0007669"/>
    <property type="project" value="UniProtKB-KW"/>
</dbReference>
<dbReference type="InterPro" id="IPR027310">
    <property type="entry name" value="Profilin_CS"/>
</dbReference>
<comment type="caution">
    <text evidence="7">The sequence shown here is derived from an EMBL/GenBank/DDBJ whole genome shotgun (WGS) entry which is preliminary data.</text>
</comment>
<dbReference type="SUPFAM" id="SSF55770">
    <property type="entry name" value="Profilin (actin-binding protein)"/>
    <property type="match status" value="1"/>
</dbReference>
<dbReference type="InterPro" id="IPR048278">
    <property type="entry name" value="PFN"/>
</dbReference>
<dbReference type="GO" id="GO:0005856">
    <property type="term" value="C:cytoskeleton"/>
    <property type="evidence" value="ECO:0007669"/>
    <property type="project" value="UniProtKB-SubCell"/>
</dbReference>
<dbReference type="InterPro" id="IPR036140">
    <property type="entry name" value="PFN_sf"/>
</dbReference>
<keyword evidence="3" id="KW-0963">Cytoplasm</keyword>
<proteinExistence type="inferred from homology"/>
<dbReference type="EMBL" id="JAVXUP010000044">
    <property type="protein sequence ID" value="KAK3040960.1"/>
    <property type="molecule type" value="Genomic_DNA"/>
</dbReference>
<evidence type="ECO:0000256" key="2">
    <source>
        <dbReference type="ARBA" id="ARBA00010058"/>
    </source>
</evidence>